<dbReference type="SUPFAM" id="SSF48452">
    <property type="entry name" value="TPR-like"/>
    <property type="match status" value="1"/>
</dbReference>
<reference evidence="2 3" key="1">
    <citation type="submission" date="2017-06" db="EMBL/GenBank/DDBJ databases">
        <title>Genome sequencing of cyanobaciteial culture collection at National Institute for Environmental Studies (NIES).</title>
        <authorList>
            <person name="Hirose Y."/>
            <person name="Shimura Y."/>
            <person name="Fujisawa T."/>
            <person name="Nakamura Y."/>
            <person name="Kawachi M."/>
        </authorList>
    </citation>
    <scope>NUCLEOTIDE SEQUENCE [LARGE SCALE GENOMIC DNA]</scope>
    <source>
        <strain evidence="2 3">NIES-21</strain>
        <plasmid evidence="3">Plasmid2 dna</plasmid>
    </source>
</reference>
<feature type="domain" description="NB-ARC" evidence="1">
    <location>
        <begin position="158"/>
        <end position="338"/>
    </location>
</feature>
<dbReference type="EMBL" id="AP018176">
    <property type="protein sequence ID" value="BAY20223.1"/>
    <property type="molecule type" value="Genomic_DNA"/>
</dbReference>
<name>A0A1Z4GRV1_9CYAN</name>
<dbReference type="Gene3D" id="3.40.50.300">
    <property type="entry name" value="P-loop containing nucleotide triphosphate hydrolases"/>
    <property type="match status" value="1"/>
</dbReference>
<dbReference type="InterPro" id="IPR027417">
    <property type="entry name" value="P-loop_NTPase"/>
</dbReference>
<protein>
    <submittedName>
        <fullName evidence="2">ECF subfamily RNA polymerase sigma-24 factor</fullName>
    </submittedName>
</protein>
<evidence type="ECO:0000313" key="2">
    <source>
        <dbReference type="EMBL" id="BAY20223.1"/>
    </source>
</evidence>
<evidence type="ECO:0000259" key="1">
    <source>
        <dbReference type="Pfam" id="PF00931"/>
    </source>
</evidence>
<proteinExistence type="predicted"/>
<accession>A0A1Z4GRV1</accession>
<dbReference type="Pfam" id="PF13424">
    <property type="entry name" value="TPR_12"/>
    <property type="match status" value="1"/>
</dbReference>
<keyword evidence="2" id="KW-0614">Plasmid</keyword>
<evidence type="ECO:0000313" key="3">
    <source>
        <dbReference type="Proteomes" id="UP000218287"/>
    </source>
</evidence>
<dbReference type="SUPFAM" id="SSF52540">
    <property type="entry name" value="P-loop containing nucleoside triphosphate hydrolases"/>
    <property type="match status" value="1"/>
</dbReference>
<keyword evidence="3" id="KW-1185">Reference proteome</keyword>
<dbReference type="AlphaFoldDB" id="A0A1Z4GRV1"/>
<dbReference type="PANTHER" id="PTHR47691">
    <property type="entry name" value="REGULATOR-RELATED"/>
    <property type="match status" value="1"/>
</dbReference>
<dbReference type="Pfam" id="PF00931">
    <property type="entry name" value="NB-ARC"/>
    <property type="match status" value="1"/>
</dbReference>
<gene>
    <name evidence="2" type="ORF">NIES21_60930</name>
</gene>
<dbReference type="InterPro" id="IPR013324">
    <property type="entry name" value="RNA_pol_sigma_r3/r4-like"/>
</dbReference>
<dbReference type="InterPro" id="IPR002182">
    <property type="entry name" value="NB-ARC"/>
</dbReference>
<dbReference type="InterPro" id="IPR019734">
    <property type="entry name" value="TPR_rpt"/>
</dbReference>
<dbReference type="InterPro" id="IPR011990">
    <property type="entry name" value="TPR-like_helical_dom_sf"/>
</dbReference>
<dbReference type="Gene3D" id="1.25.40.10">
    <property type="entry name" value="Tetratricopeptide repeat domain"/>
    <property type="match status" value="1"/>
</dbReference>
<dbReference type="GO" id="GO:0043531">
    <property type="term" value="F:ADP binding"/>
    <property type="evidence" value="ECO:0007669"/>
    <property type="project" value="InterPro"/>
</dbReference>
<dbReference type="SMART" id="SM00028">
    <property type="entry name" value="TPR"/>
    <property type="match status" value="3"/>
</dbReference>
<dbReference type="Proteomes" id="UP000218287">
    <property type="component" value="Plasmid Plasmid2 dna"/>
</dbReference>
<dbReference type="PANTHER" id="PTHR47691:SF3">
    <property type="entry name" value="HTH-TYPE TRANSCRIPTIONAL REGULATOR RV0890C-RELATED"/>
    <property type="match status" value="1"/>
</dbReference>
<dbReference type="OrthoDB" id="2893300at2"/>
<dbReference type="SUPFAM" id="SSF88659">
    <property type="entry name" value="Sigma3 and sigma4 domains of RNA polymerase sigma factors"/>
    <property type="match status" value="1"/>
</dbReference>
<sequence length="796" mass="92434">MFDTKFLLQVADTYGLTSEQKEVFLARLLENKSHAEIANELQITQAACLRRMAEVYKKFGFRGQGRGKDSELRKLLLEKLKQRGALSASDPEVTQYKDFSNDHLDSVEKTRVQSADAGVKTLLNVTHSCEISQSAPLYEPFYQNLPAQTTSFIGRKEELHRFLRYLSDEHVNPVIVVDGIGGVGKTAFVLEAAYSCLEARNNRKSSKIPKFDAIIFVSAKENYLSPIGIVKRLESQRTLKDIYKAISITLNDPCINQVSDEAQFERVKQSLSKQKTLLILDNFETLEEEEKSKVLSFLYDLPRSVKSVITTREQRVIHVSIRLDDLLEEDSLALIKQQIKEKSITLTEQETQMLARNCKGIPLVIIYAIGRLANSVSLENVLEELNTANNNLAHFLFKKSVDELKCQPAYKVLMSLAIFRKAPLLSSLAEVAGFTTEPKQVVTALEKLQQLSLVRHQNSRYKTLSLTSEYALAELNANFDFEQEARERCFQWYLKFAQKYGGDDWGEWHEQYDLIDEEWENFLAVLEQCASKEEYSKVLELWKYLNKCANLYGYWDDRLKWLKWLMKSSQRRGDWASYVQFTSAYSWTLILQESPQNLFEADNLLRETWDLHEQANLDVQYVLAENIAVLRIRQGQYEEAGYWFNEYKNLAIKAGLDSQQQQRSEIRFLYYKAEILYRQEKYDEAQSLYHHVIQQSEKIGWLRFVVNAQNWLASIAIKQKKLDEAERLLNTCLPVAQRNHDKRRTACCQYSFARLEKERGNFDKARMWATQALDSFERLGIKRDAEELYFFLANLK</sequence>
<organism evidence="2 3">
    <name type="scientific">Anabaenopsis circularis NIES-21</name>
    <dbReference type="NCBI Taxonomy" id="1085406"/>
    <lineage>
        <taxon>Bacteria</taxon>
        <taxon>Bacillati</taxon>
        <taxon>Cyanobacteriota</taxon>
        <taxon>Cyanophyceae</taxon>
        <taxon>Nostocales</taxon>
        <taxon>Nodulariaceae</taxon>
        <taxon>Anabaenopsis</taxon>
    </lineage>
</organism>
<geneLocation type="plasmid" evidence="3">
    <name>Plasmid2 dna</name>
</geneLocation>